<dbReference type="Proteomes" id="UP001165378">
    <property type="component" value="Unassembled WGS sequence"/>
</dbReference>
<evidence type="ECO:0000313" key="3">
    <source>
        <dbReference type="Proteomes" id="UP001165378"/>
    </source>
</evidence>
<proteinExistence type="predicted"/>
<dbReference type="AlphaFoldDB" id="A0AA41QBU3"/>
<evidence type="ECO:0000313" key="2">
    <source>
        <dbReference type="EMBL" id="MCF2533994.1"/>
    </source>
</evidence>
<comment type="caution">
    <text evidence="2">The sequence shown here is derived from an EMBL/GenBank/DDBJ whole genome shotgun (WGS) entry which is preliminary data.</text>
</comment>
<reference evidence="2" key="1">
    <citation type="submission" date="2022-01" db="EMBL/GenBank/DDBJ databases">
        <title>Genome-Based Taxonomic Classification of the Phylum Actinobacteria.</title>
        <authorList>
            <person name="Gao Y."/>
        </authorList>
    </citation>
    <scope>NUCLEOTIDE SEQUENCE</scope>
    <source>
        <strain evidence="2">KLBMP 8922</strain>
    </source>
</reference>
<name>A0AA41QBU3_9ACTN</name>
<evidence type="ECO:0000256" key="1">
    <source>
        <dbReference type="SAM" id="MobiDB-lite"/>
    </source>
</evidence>
<gene>
    <name evidence="2" type="ORF">LZ495_43180</name>
</gene>
<keyword evidence="3" id="KW-1185">Reference proteome</keyword>
<sequence>MTDISETSGPGEGKRKRWVPPTDAHLTTALTAYVTKHASELGNEWSKKRKGELPKKLEALPDPRRTAWKTLLEAWITERLRAFFAEFSKHGHATVAQVIKDLKETQYVRGSMDDADVHPIATEDTIQVFKNYCDATPMFMSITKGLAALTAEVEERTARFRDLEPWLDERVRKHTESCAGLQPLCDEARAAIALADQYRLTEPLQLIIEPLTKHHGLAVQALACTGPALWVKLDAALGAGFKLAAVAQKAEVETVIGKAIGDADTAALQLDGLLWLVTESVLDTLKPLAKMTAQAKTGYTELVQHYKLPFIRCLGTIDDPALMNRVLAHCAQADVRKALKANFAGNCTSVVLSQAFHELVAHRNSQDVCLALAVPDTRVMIPLPGNVTTITQIAIGAVWLPRAFSVGELETDLLCLKHMVEELGVDPSPGKCTAYFAELVAACVEAGRQWRQAGKPQTFICRPIQGAVATWNIKVKLAYRRAQVFHVDSGYSKASPWVNRQG</sequence>
<dbReference type="EMBL" id="JAKFHA010000071">
    <property type="protein sequence ID" value="MCF2533994.1"/>
    <property type="molecule type" value="Genomic_DNA"/>
</dbReference>
<dbReference type="RefSeq" id="WP_235058787.1">
    <property type="nucleotide sequence ID" value="NZ_JAKFHA010000071.1"/>
</dbReference>
<feature type="region of interest" description="Disordered" evidence="1">
    <location>
        <begin position="1"/>
        <end position="20"/>
    </location>
</feature>
<protein>
    <submittedName>
        <fullName evidence="2">Uncharacterized protein</fullName>
    </submittedName>
</protein>
<accession>A0AA41QBU3</accession>
<organism evidence="2 3">
    <name type="scientific">Yinghuangia soli</name>
    <dbReference type="NCBI Taxonomy" id="2908204"/>
    <lineage>
        <taxon>Bacteria</taxon>
        <taxon>Bacillati</taxon>
        <taxon>Actinomycetota</taxon>
        <taxon>Actinomycetes</taxon>
        <taxon>Kitasatosporales</taxon>
        <taxon>Streptomycetaceae</taxon>
        <taxon>Yinghuangia</taxon>
    </lineage>
</organism>